<dbReference type="InterPro" id="IPR001279">
    <property type="entry name" value="Metallo-B-lactamas"/>
</dbReference>
<dbReference type="EMBL" id="LT629701">
    <property type="protein sequence ID" value="SDM53204.1"/>
    <property type="molecule type" value="Genomic_DNA"/>
</dbReference>
<gene>
    <name evidence="2" type="ORF">SAMN04489726_2091</name>
</gene>
<reference evidence="2 3" key="1">
    <citation type="submission" date="2016-10" db="EMBL/GenBank/DDBJ databases">
        <authorList>
            <person name="de Groot N.N."/>
        </authorList>
    </citation>
    <scope>NUCLEOTIDE SEQUENCE [LARGE SCALE GENOMIC DNA]</scope>
    <source>
        <strain evidence="2 3">DSM 44149</strain>
    </source>
</reference>
<keyword evidence="3" id="KW-1185">Reference proteome</keyword>
<dbReference type="PANTHER" id="PTHR42951">
    <property type="entry name" value="METALLO-BETA-LACTAMASE DOMAIN-CONTAINING"/>
    <property type="match status" value="1"/>
</dbReference>
<feature type="domain" description="Metallo-beta-lactamase" evidence="1">
    <location>
        <begin position="21"/>
        <end position="202"/>
    </location>
</feature>
<dbReference type="InterPro" id="IPR036866">
    <property type="entry name" value="RibonucZ/Hydroxyglut_hydro"/>
</dbReference>
<dbReference type="InterPro" id="IPR050855">
    <property type="entry name" value="NDM-1-like"/>
</dbReference>
<dbReference type="Pfam" id="PF00753">
    <property type="entry name" value="Lactamase_B"/>
    <property type="match status" value="1"/>
</dbReference>
<protein>
    <submittedName>
        <fullName evidence="2">Glyoxylase, beta-lactamase superfamily II</fullName>
    </submittedName>
</protein>
<dbReference type="STRING" id="211114.SAMN04489726_2091"/>
<evidence type="ECO:0000313" key="3">
    <source>
        <dbReference type="Proteomes" id="UP000183376"/>
    </source>
</evidence>
<sequence>MADTWISVAEGVYYRTCSGFSTNVGLVVGAEAALVVDTRSSAREGREMLAEVQALAPVPVRHVVNTHFHFDHCFGNEAFLPAAIWGHRLCASRMLQEGEAEKAMVVKALPDRAEVTITPPTRLVDTRAEIDLGGRTVVLWHPGVGHTDHDLVVDIPDADVTFTGDLLEEGMAPAFGDSWPAQWPSALDRLLRSALGTIIPGHGKQVSRSFVEAARDDLSTVVDLFRTADDRAEIIARSPFPRDHTLVALHRFLATTEGKGS</sequence>
<evidence type="ECO:0000259" key="1">
    <source>
        <dbReference type="SMART" id="SM00849"/>
    </source>
</evidence>
<dbReference type="Proteomes" id="UP000183376">
    <property type="component" value="Chromosome I"/>
</dbReference>
<evidence type="ECO:0000313" key="2">
    <source>
        <dbReference type="EMBL" id="SDM53204.1"/>
    </source>
</evidence>
<proteinExistence type="predicted"/>
<organism evidence="2 3">
    <name type="scientific">Allokutzneria albata</name>
    <name type="common">Kibdelosporangium albatum</name>
    <dbReference type="NCBI Taxonomy" id="211114"/>
    <lineage>
        <taxon>Bacteria</taxon>
        <taxon>Bacillati</taxon>
        <taxon>Actinomycetota</taxon>
        <taxon>Actinomycetes</taxon>
        <taxon>Pseudonocardiales</taxon>
        <taxon>Pseudonocardiaceae</taxon>
        <taxon>Allokutzneria</taxon>
    </lineage>
</organism>
<dbReference type="SMART" id="SM00849">
    <property type="entry name" value="Lactamase_B"/>
    <property type="match status" value="1"/>
</dbReference>
<dbReference type="SUPFAM" id="SSF56281">
    <property type="entry name" value="Metallo-hydrolase/oxidoreductase"/>
    <property type="match status" value="1"/>
</dbReference>
<dbReference type="RefSeq" id="WP_030432851.1">
    <property type="nucleotide sequence ID" value="NZ_JOEF01000033.1"/>
</dbReference>
<dbReference type="CDD" id="cd16282">
    <property type="entry name" value="metallo-hydrolase-like_MBL-fold"/>
    <property type="match status" value="1"/>
</dbReference>
<dbReference type="Gene3D" id="3.60.15.10">
    <property type="entry name" value="Ribonuclease Z/Hydroxyacylglutathione hydrolase-like"/>
    <property type="match status" value="1"/>
</dbReference>
<name>A0A1G9U0L9_ALLAB</name>
<dbReference type="PANTHER" id="PTHR42951:SF4">
    <property type="entry name" value="ACYL-COENZYME A THIOESTERASE MBLAC2"/>
    <property type="match status" value="1"/>
</dbReference>
<dbReference type="AlphaFoldDB" id="A0A1G9U0L9"/>
<dbReference type="eggNOG" id="COG0491">
    <property type="taxonomic scope" value="Bacteria"/>
</dbReference>
<accession>A0A1G9U0L9</accession>